<evidence type="ECO:0000313" key="9">
    <source>
        <dbReference type="EMBL" id="SNR97725.1"/>
    </source>
</evidence>
<dbReference type="GO" id="GO:0003755">
    <property type="term" value="F:peptidyl-prolyl cis-trans isomerase activity"/>
    <property type="evidence" value="ECO:0007669"/>
    <property type="project" value="UniProtKB-KW"/>
</dbReference>
<evidence type="ECO:0000256" key="2">
    <source>
        <dbReference type="ARBA" id="ARBA00007656"/>
    </source>
</evidence>
<evidence type="ECO:0000256" key="1">
    <source>
        <dbReference type="ARBA" id="ARBA00000971"/>
    </source>
</evidence>
<feature type="domain" description="PpiC" evidence="8">
    <location>
        <begin position="133"/>
        <end position="224"/>
    </location>
</feature>
<keyword evidence="10" id="KW-1185">Reference proteome</keyword>
<feature type="chain" id="PRO_5012805527" description="peptidylprolyl isomerase" evidence="7">
    <location>
        <begin position="23"/>
        <end position="271"/>
    </location>
</feature>
<reference evidence="10" key="1">
    <citation type="submission" date="2017-06" db="EMBL/GenBank/DDBJ databases">
        <authorList>
            <person name="Varghese N."/>
            <person name="Submissions S."/>
        </authorList>
    </citation>
    <scope>NUCLEOTIDE SEQUENCE [LARGE SCALE GENOMIC DNA]</scope>
    <source>
        <strain evidence="10">Ca-68</strain>
    </source>
</reference>
<dbReference type="SUPFAM" id="SSF54534">
    <property type="entry name" value="FKBP-like"/>
    <property type="match status" value="1"/>
</dbReference>
<proteinExistence type="inferred from homology"/>
<dbReference type="InterPro" id="IPR023058">
    <property type="entry name" value="PPIase_PpiC_CS"/>
</dbReference>
<dbReference type="Pfam" id="PF13616">
    <property type="entry name" value="Rotamase_3"/>
    <property type="match status" value="1"/>
</dbReference>
<dbReference type="PANTHER" id="PTHR47245">
    <property type="entry name" value="PEPTIDYLPROLYL ISOMERASE"/>
    <property type="match status" value="1"/>
</dbReference>
<keyword evidence="4 6" id="KW-0697">Rotamase</keyword>
<dbReference type="Gene3D" id="3.10.50.40">
    <property type="match status" value="1"/>
</dbReference>
<evidence type="ECO:0000259" key="8">
    <source>
        <dbReference type="PROSITE" id="PS50198"/>
    </source>
</evidence>
<name>A0A239APX9_9PROT</name>
<dbReference type="Pfam" id="PF13623">
    <property type="entry name" value="SurA_N_2"/>
    <property type="match status" value="1"/>
</dbReference>
<dbReference type="RefSeq" id="WP_089376140.1">
    <property type="nucleotide sequence ID" value="NZ_FZOA01000008.1"/>
</dbReference>
<accession>A0A239APX9</accession>
<dbReference type="Gene3D" id="1.10.8.1040">
    <property type="match status" value="1"/>
</dbReference>
<keyword evidence="5 6" id="KW-0413">Isomerase</keyword>
<dbReference type="AlphaFoldDB" id="A0A239APX9"/>
<protein>
    <recommendedName>
        <fullName evidence="3">peptidylprolyl isomerase</fullName>
        <ecNumber evidence="3">5.2.1.8</ecNumber>
    </recommendedName>
</protein>
<evidence type="ECO:0000256" key="7">
    <source>
        <dbReference type="SAM" id="SignalP"/>
    </source>
</evidence>
<dbReference type="PROSITE" id="PS50198">
    <property type="entry name" value="PPIC_PPIASE_2"/>
    <property type="match status" value="1"/>
</dbReference>
<dbReference type="EMBL" id="FZOA01000008">
    <property type="protein sequence ID" value="SNR97725.1"/>
    <property type="molecule type" value="Genomic_DNA"/>
</dbReference>
<dbReference type="InterPro" id="IPR046357">
    <property type="entry name" value="PPIase_dom_sf"/>
</dbReference>
<organism evidence="9 10">
    <name type="scientific">Methylobacillus rhizosphaerae</name>
    <dbReference type="NCBI Taxonomy" id="551994"/>
    <lineage>
        <taxon>Bacteria</taxon>
        <taxon>Pseudomonadati</taxon>
        <taxon>Pseudomonadota</taxon>
        <taxon>Betaproteobacteria</taxon>
        <taxon>Nitrosomonadales</taxon>
        <taxon>Methylophilaceae</taxon>
        <taxon>Methylobacillus</taxon>
    </lineage>
</organism>
<dbReference type="PANTHER" id="PTHR47245:SF2">
    <property type="entry name" value="PEPTIDYL-PROLYL CIS-TRANS ISOMERASE HP_0175-RELATED"/>
    <property type="match status" value="1"/>
</dbReference>
<evidence type="ECO:0000256" key="5">
    <source>
        <dbReference type="ARBA" id="ARBA00023235"/>
    </source>
</evidence>
<dbReference type="SUPFAM" id="SSF109998">
    <property type="entry name" value="Triger factor/SurA peptide-binding domain-like"/>
    <property type="match status" value="1"/>
</dbReference>
<evidence type="ECO:0000256" key="6">
    <source>
        <dbReference type="PROSITE-ProRule" id="PRU00278"/>
    </source>
</evidence>
<sequence length="271" mass="29731">MKLTTSALIATVAFGVLQPAFAAGSNNGVATVNGKPIKQSLYDLIAKEASNRGQPIDDNVKSVIVNKLIDSELVFQEAQRIGLDKQPDFIAREELSRRELLVNAFLQDYMKKHPASEADTKLAYEAYKQELGDKEYSARHILVATEAEAKDIIAQLNKGADFAKLAKEKSKDPGSQEKGGELGWFSPAGMVKPFSDAAVKLQKGKYTAAPVQTQFGWHVIKLEDTRTSQPPSYEEVKDGLQKQVQQRNLEKLLTDLRSKAKIETPGATGAK</sequence>
<comment type="similarity">
    <text evidence="2">Belongs to the PpiC/parvulin rotamase family.</text>
</comment>
<gene>
    <name evidence="9" type="ORF">SAMN05192560_2066</name>
</gene>
<evidence type="ECO:0000313" key="10">
    <source>
        <dbReference type="Proteomes" id="UP000198305"/>
    </source>
</evidence>
<dbReference type="InterPro" id="IPR000297">
    <property type="entry name" value="PPIase_PpiC"/>
</dbReference>
<comment type="catalytic activity">
    <reaction evidence="1">
        <text>[protein]-peptidylproline (omega=180) = [protein]-peptidylproline (omega=0)</text>
        <dbReference type="Rhea" id="RHEA:16237"/>
        <dbReference type="Rhea" id="RHEA-COMP:10747"/>
        <dbReference type="Rhea" id="RHEA-COMP:10748"/>
        <dbReference type="ChEBI" id="CHEBI:83833"/>
        <dbReference type="ChEBI" id="CHEBI:83834"/>
        <dbReference type="EC" id="5.2.1.8"/>
    </reaction>
</comment>
<dbReference type="PROSITE" id="PS01096">
    <property type="entry name" value="PPIC_PPIASE_1"/>
    <property type="match status" value="1"/>
</dbReference>
<dbReference type="OrthoDB" id="14196at2"/>
<keyword evidence="7" id="KW-0732">Signal</keyword>
<feature type="signal peptide" evidence="7">
    <location>
        <begin position="1"/>
        <end position="22"/>
    </location>
</feature>
<dbReference type="EC" id="5.2.1.8" evidence="3"/>
<dbReference type="InterPro" id="IPR050245">
    <property type="entry name" value="PrsA_foldase"/>
</dbReference>
<evidence type="ECO:0000256" key="3">
    <source>
        <dbReference type="ARBA" id="ARBA00013194"/>
    </source>
</evidence>
<dbReference type="Proteomes" id="UP000198305">
    <property type="component" value="Unassembled WGS sequence"/>
</dbReference>
<evidence type="ECO:0000256" key="4">
    <source>
        <dbReference type="ARBA" id="ARBA00023110"/>
    </source>
</evidence>
<dbReference type="InterPro" id="IPR027304">
    <property type="entry name" value="Trigger_fact/SurA_dom_sf"/>
</dbReference>